<keyword evidence="3" id="KW-1185">Reference proteome</keyword>
<keyword evidence="1" id="KW-1133">Transmembrane helix</keyword>
<gene>
    <name evidence="2" type="ORF">ACFPZ3_39855</name>
</gene>
<feature type="transmembrane region" description="Helical" evidence="1">
    <location>
        <begin position="43"/>
        <end position="61"/>
    </location>
</feature>
<sequence length="73" mass="8122">MNIGRYNVQVYRALLWAREWLSLNRLAERRGVDPEQGASTLEWVVIAAIVFLLAIAAGAKITEVVNEQLGKIG</sequence>
<accession>A0ABW1CZC3</accession>
<proteinExistence type="predicted"/>
<keyword evidence="1" id="KW-0812">Transmembrane</keyword>
<evidence type="ECO:0008006" key="4">
    <source>
        <dbReference type="Google" id="ProtNLM"/>
    </source>
</evidence>
<reference evidence="3" key="1">
    <citation type="journal article" date="2019" name="Int. J. Syst. Evol. Microbiol.">
        <title>The Global Catalogue of Microorganisms (GCM) 10K type strain sequencing project: providing services to taxonomists for standard genome sequencing and annotation.</title>
        <authorList>
            <consortium name="The Broad Institute Genomics Platform"/>
            <consortium name="The Broad Institute Genome Sequencing Center for Infectious Disease"/>
            <person name="Wu L."/>
            <person name="Ma J."/>
        </authorList>
    </citation>
    <scope>NUCLEOTIDE SEQUENCE [LARGE SCALE GENOMIC DNA]</scope>
    <source>
        <strain evidence="3">CCUG 53903</strain>
    </source>
</reference>
<evidence type="ECO:0000313" key="2">
    <source>
        <dbReference type="EMBL" id="MFC5830050.1"/>
    </source>
</evidence>
<dbReference type="Proteomes" id="UP001596058">
    <property type="component" value="Unassembled WGS sequence"/>
</dbReference>
<dbReference type="RefSeq" id="WP_379519544.1">
    <property type="nucleotide sequence ID" value="NZ_JBHSPA010000050.1"/>
</dbReference>
<keyword evidence="1" id="KW-0472">Membrane</keyword>
<organism evidence="2 3">
    <name type="scientific">Nonomuraea insulae</name>
    <dbReference type="NCBI Taxonomy" id="1616787"/>
    <lineage>
        <taxon>Bacteria</taxon>
        <taxon>Bacillati</taxon>
        <taxon>Actinomycetota</taxon>
        <taxon>Actinomycetes</taxon>
        <taxon>Streptosporangiales</taxon>
        <taxon>Streptosporangiaceae</taxon>
        <taxon>Nonomuraea</taxon>
    </lineage>
</organism>
<protein>
    <recommendedName>
        <fullName evidence="4">Flp family type IVb pilin</fullName>
    </recommendedName>
</protein>
<dbReference type="EMBL" id="JBHSPA010000050">
    <property type="protein sequence ID" value="MFC5830050.1"/>
    <property type="molecule type" value="Genomic_DNA"/>
</dbReference>
<evidence type="ECO:0000256" key="1">
    <source>
        <dbReference type="SAM" id="Phobius"/>
    </source>
</evidence>
<comment type="caution">
    <text evidence="2">The sequence shown here is derived from an EMBL/GenBank/DDBJ whole genome shotgun (WGS) entry which is preliminary data.</text>
</comment>
<evidence type="ECO:0000313" key="3">
    <source>
        <dbReference type="Proteomes" id="UP001596058"/>
    </source>
</evidence>
<name>A0ABW1CZC3_9ACTN</name>